<dbReference type="Pfam" id="PF00535">
    <property type="entry name" value="Glycos_transf_2"/>
    <property type="match status" value="1"/>
</dbReference>
<gene>
    <name evidence="2" type="ORF">FLAPXU55_04580</name>
</gene>
<comment type="caution">
    <text evidence="2">The sequence shown here is derived from an EMBL/GenBank/DDBJ whole genome shotgun (WGS) entry which is preliminary data.</text>
</comment>
<name>A0A9N8J6C4_9FLAO</name>
<accession>A0A9N8J6C4</accession>
<dbReference type="EMBL" id="CAIJDE010000064">
    <property type="protein sequence ID" value="CAC9976852.1"/>
    <property type="molecule type" value="Genomic_DNA"/>
</dbReference>
<dbReference type="Proteomes" id="UP000533639">
    <property type="component" value="Unassembled WGS sequence"/>
</dbReference>
<dbReference type="RefSeq" id="WP_180861593.1">
    <property type="nucleotide sequence ID" value="NZ_CAIJDE010000064.1"/>
</dbReference>
<dbReference type="InterPro" id="IPR001173">
    <property type="entry name" value="Glyco_trans_2-like"/>
</dbReference>
<sequence>MLSILIPVYNYNVFSLVEELAEQCRFIGINFEILCQDDASNSVLNKENERINALQHCSFVSLEKNIGLSSNRNLLASKAQYQNLLFIDGDSIVINPNYIENYLDNIPDFDIVYGGRIHPENIYSEKQKLRWKYGRLIEDKTVSQRNTALYKTLMFNNTLIKKDCFIKIKFDSTLIKYGHEDTLFAYQVSQSHFKVKHIENAIQHGDIDENLIYISKVKNSLENLLILDRKKQIDSDFLKILKAYHLLKRFKLRYTAGLFFTTFNTLILKQLNSKSPSLTLLNIYKLTYLCSIKTN</sequence>
<feature type="domain" description="Glycosyltransferase 2-like" evidence="1">
    <location>
        <begin position="3"/>
        <end position="132"/>
    </location>
</feature>
<dbReference type="SUPFAM" id="SSF53448">
    <property type="entry name" value="Nucleotide-diphospho-sugar transferases"/>
    <property type="match status" value="1"/>
</dbReference>
<protein>
    <submittedName>
        <fullName evidence="2">Glycosyltransferase family 2 protein</fullName>
    </submittedName>
</protein>
<keyword evidence="3" id="KW-1185">Reference proteome</keyword>
<evidence type="ECO:0000259" key="1">
    <source>
        <dbReference type="Pfam" id="PF00535"/>
    </source>
</evidence>
<evidence type="ECO:0000313" key="2">
    <source>
        <dbReference type="EMBL" id="CAC9976852.1"/>
    </source>
</evidence>
<dbReference type="Gene3D" id="3.90.550.10">
    <property type="entry name" value="Spore Coat Polysaccharide Biosynthesis Protein SpsA, Chain A"/>
    <property type="match status" value="1"/>
</dbReference>
<proteinExistence type="predicted"/>
<reference evidence="2 3" key="1">
    <citation type="submission" date="2020-06" db="EMBL/GenBank/DDBJ databases">
        <authorList>
            <person name="Criscuolo A."/>
        </authorList>
    </citation>
    <scope>NUCLEOTIDE SEQUENCE [LARGE SCALE GENOMIC DNA]</scope>
    <source>
        <strain evidence="2">PXU-55</strain>
    </source>
</reference>
<dbReference type="PANTHER" id="PTHR43685:SF2">
    <property type="entry name" value="GLYCOSYLTRANSFERASE 2-LIKE DOMAIN-CONTAINING PROTEIN"/>
    <property type="match status" value="1"/>
</dbReference>
<dbReference type="InterPro" id="IPR029044">
    <property type="entry name" value="Nucleotide-diphossugar_trans"/>
</dbReference>
<evidence type="ECO:0000313" key="3">
    <source>
        <dbReference type="Proteomes" id="UP000533639"/>
    </source>
</evidence>
<dbReference type="AlphaFoldDB" id="A0A9N8J6C4"/>
<dbReference type="PANTHER" id="PTHR43685">
    <property type="entry name" value="GLYCOSYLTRANSFERASE"/>
    <property type="match status" value="1"/>
</dbReference>
<dbReference type="InterPro" id="IPR050834">
    <property type="entry name" value="Glycosyltransf_2"/>
</dbReference>
<organism evidence="2 3">
    <name type="scientific">Flavobacterium panici</name>
    <dbReference type="NCBI Taxonomy" id="2654843"/>
    <lineage>
        <taxon>Bacteria</taxon>
        <taxon>Pseudomonadati</taxon>
        <taxon>Bacteroidota</taxon>
        <taxon>Flavobacteriia</taxon>
        <taxon>Flavobacteriales</taxon>
        <taxon>Flavobacteriaceae</taxon>
        <taxon>Flavobacterium</taxon>
    </lineage>
</organism>